<dbReference type="GeneID" id="76203684"/>
<comment type="caution">
    <text evidence="1">The sequence shown here is derived from an EMBL/GenBank/DDBJ whole genome shotgun (WGS) entry which is preliminary data.</text>
</comment>
<organism evidence="1 2">
    <name type="scientific">Acetobacter orientalis</name>
    <dbReference type="NCBI Taxonomy" id="146474"/>
    <lineage>
        <taxon>Bacteria</taxon>
        <taxon>Pseudomonadati</taxon>
        <taxon>Pseudomonadota</taxon>
        <taxon>Alphaproteobacteria</taxon>
        <taxon>Acetobacterales</taxon>
        <taxon>Acetobacteraceae</taxon>
        <taxon>Acetobacter</taxon>
    </lineage>
</organism>
<dbReference type="RefSeq" id="WP_048840580.1">
    <property type="nucleotide sequence ID" value="NZ_BAMX01000010.1"/>
</dbReference>
<evidence type="ECO:0000313" key="2">
    <source>
        <dbReference type="Proteomes" id="UP000032670"/>
    </source>
</evidence>
<dbReference type="AlphaFoldDB" id="A0A0D6NIR2"/>
<sequence>MTPPAYPSEETTDIITAAALGRIEPSNLEELAQHFINEAQFLRSAAQRLTQRGLISGHH</sequence>
<accession>A0A0D6NIR2</accession>
<gene>
    <name evidence="1" type="ORF">Abor_010_098</name>
</gene>
<reference evidence="1 2" key="1">
    <citation type="submission" date="2012-11" db="EMBL/GenBank/DDBJ databases">
        <title>Whole genome sequence of Acetobacter orientalis 21F-2.</title>
        <authorList>
            <person name="Azuma Y."/>
            <person name="Higashiura N."/>
            <person name="Hirakawa H."/>
            <person name="Matsushita K."/>
        </authorList>
    </citation>
    <scope>NUCLEOTIDE SEQUENCE [LARGE SCALE GENOMIC DNA]</scope>
    <source>
        <strain evidence="1 2">21F-2</strain>
    </source>
</reference>
<proteinExistence type="predicted"/>
<keyword evidence="2" id="KW-1185">Reference proteome</keyword>
<evidence type="ECO:0000313" key="1">
    <source>
        <dbReference type="EMBL" id="GAN65535.1"/>
    </source>
</evidence>
<dbReference type="Proteomes" id="UP000032670">
    <property type="component" value="Unassembled WGS sequence"/>
</dbReference>
<dbReference type="EMBL" id="BAMX01000010">
    <property type="protein sequence ID" value="GAN65535.1"/>
    <property type="molecule type" value="Genomic_DNA"/>
</dbReference>
<name>A0A0D6NIR2_9PROT</name>
<protein>
    <submittedName>
        <fullName evidence="1">Uncharacterized protein</fullName>
    </submittedName>
</protein>
<dbReference type="STRING" id="1231341.Abor_010_098"/>
<accession>A0A6N3SYG6</accession>